<dbReference type="STRING" id="1043004.A0A074WNX4"/>
<keyword evidence="1 2" id="KW-0344">Guanine-nucleotide releasing factor</keyword>
<dbReference type="InterPro" id="IPR001895">
    <property type="entry name" value="RASGEF_cat_dom"/>
</dbReference>
<dbReference type="GO" id="GO:0005886">
    <property type="term" value="C:plasma membrane"/>
    <property type="evidence" value="ECO:0007669"/>
    <property type="project" value="TreeGrafter"/>
</dbReference>
<dbReference type="Pfam" id="PF00617">
    <property type="entry name" value="RasGEF"/>
    <property type="match status" value="1"/>
</dbReference>
<sequence length="322" mass="35682">MLLPGPPIAKSKKSFRLSELLLSDQFAKRADHSALPRTRNLPTQHTPFILAHSSEILAMQFTIIEKDALDSVDWKDLINLSWSQEVSSVRDWAQYIHAFPTNVTEVSSIDLIITRFNLVIKWCVSSVLLCGTSEERAQCITKFVHIATHSHRSLRNFATTAQITIALLSSDLSRLSTTWSKVAQAEKDALRSLETLVSPMRNFAVLRAEMESAAAELSDDEVLTGKGVIPFLGVYTRDLALNAQKPAFITPAGRVSTDGSHEKLVNFERHRTTASIVKGVLRLLDASSRYAIKADAEILTKCLWLAALADNEIAELSKGLEK</sequence>
<dbReference type="RefSeq" id="XP_013427575.1">
    <property type="nucleotide sequence ID" value="XM_013572121.1"/>
</dbReference>
<dbReference type="PANTHER" id="PTHR23113:SF363">
    <property type="entry name" value="PROTEIN SON OF SEVENLESS"/>
    <property type="match status" value="1"/>
</dbReference>
<dbReference type="EMBL" id="KL584709">
    <property type="protein sequence ID" value="KEQ73294.1"/>
    <property type="molecule type" value="Genomic_DNA"/>
</dbReference>
<dbReference type="SUPFAM" id="SSF48366">
    <property type="entry name" value="Ras GEF"/>
    <property type="match status" value="1"/>
</dbReference>
<dbReference type="Proteomes" id="UP000027730">
    <property type="component" value="Unassembled WGS sequence"/>
</dbReference>
<name>A0A074WNX4_9PEZI</name>
<dbReference type="AlphaFoldDB" id="A0A074WNX4"/>
<dbReference type="Gene3D" id="1.10.840.10">
    <property type="entry name" value="Ras guanine-nucleotide exchange factors catalytic domain"/>
    <property type="match status" value="1"/>
</dbReference>
<dbReference type="PROSITE" id="PS50009">
    <property type="entry name" value="RASGEF_CAT"/>
    <property type="match status" value="1"/>
</dbReference>
<evidence type="ECO:0000313" key="4">
    <source>
        <dbReference type="EMBL" id="KEQ73294.1"/>
    </source>
</evidence>
<gene>
    <name evidence="4" type="ORF">M436DRAFT_46800</name>
</gene>
<protein>
    <submittedName>
        <fullName evidence="4">Ras GEF</fullName>
    </submittedName>
</protein>
<keyword evidence="5" id="KW-1185">Reference proteome</keyword>
<dbReference type="OrthoDB" id="10254377at2759"/>
<organism evidence="4 5">
    <name type="scientific">Aureobasidium namibiae CBS 147.97</name>
    <dbReference type="NCBI Taxonomy" id="1043004"/>
    <lineage>
        <taxon>Eukaryota</taxon>
        <taxon>Fungi</taxon>
        <taxon>Dikarya</taxon>
        <taxon>Ascomycota</taxon>
        <taxon>Pezizomycotina</taxon>
        <taxon>Dothideomycetes</taxon>
        <taxon>Dothideomycetidae</taxon>
        <taxon>Dothideales</taxon>
        <taxon>Saccotheciaceae</taxon>
        <taxon>Aureobasidium</taxon>
    </lineage>
</organism>
<dbReference type="GO" id="GO:0007265">
    <property type="term" value="P:Ras protein signal transduction"/>
    <property type="evidence" value="ECO:0007669"/>
    <property type="project" value="TreeGrafter"/>
</dbReference>
<proteinExistence type="predicted"/>
<accession>A0A074WNX4</accession>
<evidence type="ECO:0000256" key="1">
    <source>
        <dbReference type="ARBA" id="ARBA00022658"/>
    </source>
</evidence>
<dbReference type="SMART" id="SM00147">
    <property type="entry name" value="RasGEF"/>
    <property type="match status" value="1"/>
</dbReference>
<dbReference type="InterPro" id="IPR036964">
    <property type="entry name" value="RASGEF_cat_dom_sf"/>
</dbReference>
<evidence type="ECO:0000259" key="3">
    <source>
        <dbReference type="PROSITE" id="PS50009"/>
    </source>
</evidence>
<dbReference type="HOGENOM" id="CLU_072094_0_0_1"/>
<dbReference type="GeneID" id="25410591"/>
<evidence type="ECO:0000256" key="2">
    <source>
        <dbReference type="PROSITE-ProRule" id="PRU00168"/>
    </source>
</evidence>
<dbReference type="InterPro" id="IPR023578">
    <property type="entry name" value="Ras_GEF_dom_sf"/>
</dbReference>
<reference evidence="4 5" key="1">
    <citation type="journal article" date="2014" name="BMC Genomics">
        <title>Genome sequencing of four Aureobasidium pullulans varieties: biotechnological potential, stress tolerance, and description of new species.</title>
        <authorList>
            <person name="Gostin Ar C."/>
            <person name="Ohm R.A."/>
            <person name="Kogej T."/>
            <person name="Sonjak S."/>
            <person name="Turk M."/>
            <person name="Zajc J."/>
            <person name="Zalar P."/>
            <person name="Grube M."/>
            <person name="Sun H."/>
            <person name="Han J."/>
            <person name="Sharma A."/>
            <person name="Chiniquy J."/>
            <person name="Ngan C.Y."/>
            <person name="Lipzen A."/>
            <person name="Barry K."/>
            <person name="Grigoriev I.V."/>
            <person name="Gunde-Cimerman N."/>
        </authorList>
    </citation>
    <scope>NUCLEOTIDE SEQUENCE [LARGE SCALE GENOMIC DNA]</scope>
    <source>
        <strain evidence="4 5">CBS 147.97</strain>
    </source>
</reference>
<feature type="domain" description="Ras-GEF" evidence="3">
    <location>
        <begin position="53"/>
        <end position="317"/>
    </location>
</feature>
<evidence type="ECO:0000313" key="5">
    <source>
        <dbReference type="Proteomes" id="UP000027730"/>
    </source>
</evidence>
<dbReference type="InterPro" id="IPR008937">
    <property type="entry name" value="Ras-like_GEF"/>
</dbReference>
<dbReference type="PANTHER" id="PTHR23113">
    <property type="entry name" value="GUANINE NUCLEOTIDE EXCHANGE FACTOR"/>
    <property type="match status" value="1"/>
</dbReference>
<dbReference type="GO" id="GO:0005085">
    <property type="term" value="F:guanyl-nucleotide exchange factor activity"/>
    <property type="evidence" value="ECO:0007669"/>
    <property type="project" value="UniProtKB-KW"/>
</dbReference>